<dbReference type="OrthoDB" id="76714at2759"/>
<reference evidence="8" key="1">
    <citation type="submission" date="2019-03" db="EMBL/GenBank/DDBJ databases">
        <title>Long read genome sequence of the mycoparasitic Pythium oligandrum ATCC 38472 isolated from sugarbeet rhizosphere.</title>
        <authorList>
            <person name="Gaulin E."/>
        </authorList>
    </citation>
    <scope>NUCLEOTIDE SEQUENCE</scope>
    <source>
        <strain evidence="8">ATCC 38472_TT</strain>
    </source>
</reference>
<feature type="transmembrane region" description="Helical" evidence="7">
    <location>
        <begin position="133"/>
        <end position="155"/>
    </location>
</feature>
<dbReference type="Gene3D" id="1.20.1250.20">
    <property type="entry name" value="MFS general substrate transporter like domains"/>
    <property type="match status" value="1"/>
</dbReference>
<organism evidence="8 9">
    <name type="scientific">Pythium oligandrum</name>
    <name type="common">Mycoparasitic fungus</name>
    <dbReference type="NCBI Taxonomy" id="41045"/>
    <lineage>
        <taxon>Eukaryota</taxon>
        <taxon>Sar</taxon>
        <taxon>Stramenopiles</taxon>
        <taxon>Oomycota</taxon>
        <taxon>Peronosporomycetes</taxon>
        <taxon>Pythiales</taxon>
        <taxon>Pythiaceae</taxon>
        <taxon>Pythium</taxon>
    </lineage>
</organism>
<comment type="subcellular location">
    <subcellularLocation>
        <location evidence="1">Membrane</location>
        <topology evidence="1">Multi-pass membrane protein</topology>
    </subcellularLocation>
</comment>
<evidence type="ECO:0000313" key="9">
    <source>
        <dbReference type="Proteomes" id="UP000794436"/>
    </source>
</evidence>
<gene>
    <name evidence="8" type="ORF">Poli38472_009690</name>
</gene>
<feature type="transmembrane region" description="Helical" evidence="7">
    <location>
        <begin position="244"/>
        <end position="263"/>
    </location>
</feature>
<keyword evidence="9" id="KW-1185">Reference proteome</keyword>
<proteinExistence type="inferred from homology"/>
<keyword evidence="4 7" id="KW-0812">Transmembrane</keyword>
<feature type="transmembrane region" description="Helical" evidence="7">
    <location>
        <begin position="20"/>
        <end position="42"/>
    </location>
</feature>
<feature type="transmembrane region" description="Helical" evidence="7">
    <location>
        <begin position="102"/>
        <end position="121"/>
    </location>
</feature>
<feature type="transmembrane region" description="Helical" evidence="7">
    <location>
        <begin position="63"/>
        <end position="82"/>
    </location>
</feature>
<dbReference type="PANTHER" id="PTHR31585">
    <property type="entry name" value="FOLATE-BIOPTERIN TRANSPORTER 1, CHLOROPLASTIC"/>
    <property type="match status" value="1"/>
</dbReference>
<dbReference type="SUPFAM" id="SSF103473">
    <property type="entry name" value="MFS general substrate transporter"/>
    <property type="match status" value="1"/>
</dbReference>
<evidence type="ECO:0000256" key="4">
    <source>
        <dbReference type="ARBA" id="ARBA00022692"/>
    </source>
</evidence>
<evidence type="ECO:0000256" key="6">
    <source>
        <dbReference type="ARBA" id="ARBA00023136"/>
    </source>
</evidence>
<dbReference type="AlphaFoldDB" id="A0A8K1CF60"/>
<keyword evidence="3" id="KW-0813">Transport</keyword>
<evidence type="ECO:0008006" key="10">
    <source>
        <dbReference type="Google" id="ProtNLM"/>
    </source>
</evidence>
<evidence type="ECO:0000256" key="3">
    <source>
        <dbReference type="ARBA" id="ARBA00022448"/>
    </source>
</evidence>
<keyword evidence="5 7" id="KW-1133">Transmembrane helix</keyword>
<sequence>MAFGWNGKEYGGDLDRTMSFRTLMLVLAIFCIPVIGLTWLFVHEDKVAKPNFKEYINTLWEAVQSHAFYQVIAFNFFFNLFANQSYVANSPIQLYWVKASNLNYNISNLINNFVFAAMLAVTGKIGLGWNWRWMVGITAVLMVVIDAIFTMIVVWDVFRSQWFWLGGPIVEQVPYGVQFIISTYVVVELAGFGNEGACYGLLTTVTNLSSPFATTITKNIDGGFDVWNSDIMADTHHVRKDVTITIWIAYACKIFALVFLVLLPPQKKAVQELKLKGGSNKYIGALNVFYCMFALEWSIMTNLFAIFESSRCLKIVGGCKG</sequence>
<protein>
    <recommendedName>
        <fullName evidence="10">Transmembrane protein</fullName>
    </recommendedName>
</protein>
<comment type="similarity">
    <text evidence="2">Belongs to the major facilitator superfamily. Folate-biopterin transporter (TC 2.A.71) family.</text>
</comment>
<evidence type="ECO:0000256" key="1">
    <source>
        <dbReference type="ARBA" id="ARBA00004141"/>
    </source>
</evidence>
<comment type="caution">
    <text evidence="8">The sequence shown here is derived from an EMBL/GenBank/DDBJ whole genome shotgun (WGS) entry which is preliminary data.</text>
</comment>
<evidence type="ECO:0000313" key="8">
    <source>
        <dbReference type="EMBL" id="TMW62197.1"/>
    </source>
</evidence>
<dbReference type="InterPro" id="IPR039309">
    <property type="entry name" value="BT1"/>
</dbReference>
<dbReference type="PANTHER" id="PTHR31585:SF5">
    <property type="entry name" value="RNA-BINDING S4 DOMAIN-CONTAINING PROTEIN"/>
    <property type="match status" value="1"/>
</dbReference>
<accession>A0A8K1CF60</accession>
<dbReference type="GO" id="GO:0016020">
    <property type="term" value="C:membrane"/>
    <property type="evidence" value="ECO:0007669"/>
    <property type="project" value="UniProtKB-SubCell"/>
</dbReference>
<dbReference type="EMBL" id="SPLM01000074">
    <property type="protein sequence ID" value="TMW62197.1"/>
    <property type="molecule type" value="Genomic_DNA"/>
</dbReference>
<evidence type="ECO:0000256" key="5">
    <source>
        <dbReference type="ARBA" id="ARBA00022989"/>
    </source>
</evidence>
<evidence type="ECO:0000256" key="7">
    <source>
        <dbReference type="SAM" id="Phobius"/>
    </source>
</evidence>
<dbReference type="InterPro" id="IPR036259">
    <property type="entry name" value="MFS_trans_sf"/>
</dbReference>
<dbReference type="Proteomes" id="UP000794436">
    <property type="component" value="Unassembled WGS sequence"/>
</dbReference>
<evidence type="ECO:0000256" key="2">
    <source>
        <dbReference type="ARBA" id="ARBA00007015"/>
    </source>
</evidence>
<keyword evidence="6 7" id="KW-0472">Membrane</keyword>
<feature type="transmembrane region" description="Helical" evidence="7">
    <location>
        <begin position="284"/>
        <end position="307"/>
    </location>
</feature>
<name>A0A8K1CF60_PYTOL</name>